<reference evidence="4" key="1">
    <citation type="submission" date="2021-08" db="EMBL/GenBank/DDBJ databases">
        <title>WGS assembly of Ceratopteris richardii.</title>
        <authorList>
            <person name="Marchant D.B."/>
            <person name="Chen G."/>
            <person name="Jenkins J."/>
            <person name="Shu S."/>
            <person name="Leebens-Mack J."/>
            <person name="Grimwood J."/>
            <person name="Schmutz J."/>
            <person name="Soltis P."/>
            <person name="Soltis D."/>
            <person name="Chen Z.-H."/>
        </authorList>
    </citation>
    <scope>NUCLEOTIDE SEQUENCE</scope>
    <source>
        <strain evidence="4">Whitten #5841</strain>
        <tissue evidence="4">Leaf</tissue>
    </source>
</reference>
<organism evidence="4 5">
    <name type="scientific">Ceratopteris richardii</name>
    <name type="common">Triangle waterfern</name>
    <dbReference type="NCBI Taxonomy" id="49495"/>
    <lineage>
        <taxon>Eukaryota</taxon>
        <taxon>Viridiplantae</taxon>
        <taxon>Streptophyta</taxon>
        <taxon>Embryophyta</taxon>
        <taxon>Tracheophyta</taxon>
        <taxon>Polypodiopsida</taxon>
        <taxon>Polypodiidae</taxon>
        <taxon>Polypodiales</taxon>
        <taxon>Pteridineae</taxon>
        <taxon>Pteridaceae</taxon>
        <taxon>Parkerioideae</taxon>
        <taxon>Ceratopteris</taxon>
    </lineage>
</organism>
<dbReference type="OrthoDB" id="2015720at2759"/>
<dbReference type="Pfam" id="PF04755">
    <property type="entry name" value="PAP_fibrillin"/>
    <property type="match status" value="1"/>
</dbReference>
<dbReference type="GO" id="GO:0009536">
    <property type="term" value="C:plastid"/>
    <property type="evidence" value="ECO:0007669"/>
    <property type="project" value="UniProtKB-SubCell"/>
</dbReference>
<name>A0A8T2TW04_CERRI</name>
<dbReference type="AlphaFoldDB" id="A0A8T2TW04"/>
<comment type="caution">
    <text evidence="4">The sequence shown here is derived from an EMBL/GenBank/DDBJ whole genome shotgun (WGS) entry which is preliminary data.</text>
</comment>
<evidence type="ECO:0000256" key="1">
    <source>
        <dbReference type="ARBA" id="ARBA00004474"/>
    </source>
</evidence>
<dbReference type="InterPro" id="IPR039633">
    <property type="entry name" value="PAP"/>
</dbReference>
<evidence type="ECO:0000259" key="3">
    <source>
        <dbReference type="Pfam" id="PF04755"/>
    </source>
</evidence>
<dbReference type="InterPro" id="IPR006843">
    <property type="entry name" value="PAP/fibrillin_dom"/>
</dbReference>
<evidence type="ECO:0000256" key="2">
    <source>
        <dbReference type="ARBA" id="ARBA00022640"/>
    </source>
</evidence>
<feature type="domain" description="Plastid lipid-associated protein/fibrillin conserved" evidence="3">
    <location>
        <begin position="109"/>
        <end position="289"/>
    </location>
</feature>
<dbReference type="EMBL" id="CM035415">
    <property type="protein sequence ID" value="KAH7427062.1"/>
    <property type="molecule type" value="Genomic_DNA"/>
</dbReference>
<dbReference type="PANTHER" id="PTHR31906">
    <property type="entry name" value="PLASTID-LIPID-ASSOCIATED PROTEIN 4, CHLOROPLASTIC-RELATED"/>
    <property type="match status" value="1"/>
</dbReference>
<accession>A0A8T2TW04</accession>
<gene>
    <name evidence="4" type="ORF">KP509_10G028700</name>
</gene>
<evidence type="ECO:0000313" key="4">
    <source>
        <dbReference type="EMBL" id="KAH7427062.1"/>
    </source>
</evidence>
<proteinExistence type="predicted"/>
<protein>
    <recommendedName>
        <fullName evidence="3">Plastid lipid-associated protein/fibrillin conserved domain-containing protein</fullName>
    </recommendedName>
</protein>
<keyword evidence="2" id="KW-0934">Plastid</keyword>
<sequence length="312" mass="33879">MASTLHPPALDQNVVYHRLPPSSFANLLRLPERPRIVFNAPNDFQSIVSGRRKSRREVSCAAPSFSSSSTPMYAKEMERVAAKEALLLAIKDAGGDNVPGPWISNDTSLIDVNERIVSLERLNPTPRPTTSPLLEGLWQFKWIGGSSPGQLAARILSQRFPSAVVTISDLTIRILDGSTEAKASIKIFNTISSSVTLTSKLGVEGPTRLKEEYLEGLLSSPSIQETSIPVQVQDAYAQVLNAIERLPDTVKSTVSNGIKLPLSGTFQRQLLISYLDSEILVARDGMGLPEVLVRLSGIPSSDADDPVSEYIS</sequence>
<evidence type="ECO:0000313" key="5">
    <source>
        <dbReference type="Proteomes" id="UP000825935"/>
    </source>
</evidence>
<dbReference type="Proteomes" id="UP000825935">
    <property type="component" value="Chromosome 10"/>
</dbReference>
<dbReference type="OMA" id="QRIFMIS"/>
<comment type="subcellular location">
    <subcellularLocation>
        <location evidence="1">Plastid</location>
    </subcellularLocation>
</comment>
<keyword evidence="5" id="KW-1185">Reference proteome</keyword>